<protein>
    <submittedName>
        <fullName evidence="2">Uncharacterized protein</fullName>
    </submittedName>
</protein>
<dbReference type="Proteomes" id="UP000612055">
    <property type="component" value="Unassembled WGS sequence"/>
</dbReference>
<accession>A0A835Y6Y0</accession>
<organism evidence="2 3">
    <name type="scientific">Edaphochlamys debaryana</name>
    <dbReference type="NCBI Taxonomy" id="47281"/>
    <lineage>
        <taxon>Eukaryota</taxon>
        <taxon>Viridiplantae</taxon>
        <taxon>Chlorophyta</taxon>
        <taxon>core chlorophytes</taxon>
        <taxon>Chlorophyceae</taxon>
        <taxon>CS clade</taxon>
        <taxon>Chlamydomonadales</taxon>
        <taxon>Chlamydomonadales incertae sedis</taxon>
        <taxon>Edaphochlamys</taxon>
    </lineage>
</organism>
<comment type="caution">
    <text evidence="2">The sequence shown here is derived from an EMBL/GenBank/DDBJ whole genome shotgun (WGS) entry which is preliminary data.</text>
</comment>
<name>A0A835Y6Y0_9CHLO</name>
<sequence length="447" mass="48372">MQADLLHRWGVDFGAAAAVPELSPFTHAPRSGLEDVIHKIKNAGHQLQAQRVSEALRVAAASATPAFPPAEAERHRQSAVAAAEQYLLCREAVLFTILKYLSSQPELQRHLAFLCGPTDKNRDAPAADLMQDWALHALLWREGFKACATIMSVLGGVYCAADRRGLPAVLRMRLYHDGALLATHLLSRWSGGPLPPSILGTSTQLLRYNYDSYWAMLQYAMCVQARLPVPYPMVAPGATSVEARFGGASLEYLLRAAQALAPPTAGSGSGGSARAKQWAEHTRRLESSTVQAAAIRRRAQAAAGEDTSMPAAQYLPPMAAVCDRSYGTNVAETKFSEMSAYAGGKKPSGSTAAPMAQTLDWLAQQRLLSFEERGFALPPRRGDRASYNHHELERDQGKWSYGPDTPGAYKASEKAQRDAAKLAQRNVGTQWAAAHQSVRAIQSRAGA</sequence>
<keyword evidence="3" id="KW-1185">Reference proteome</keyword>
<evidence type="ECO:0000313" key="3">
    <source>
        <dbReference type="Proteomes" id="UP000612055"/>
    </source>
</evidence>
<dbReference type="EMBL" id="JAEHOE010000015">
    <property type="protein sequence ID" value="KAG2497163.1"/>
    <property type="molecule type" value="Genomic_DNA"/>
</dbReference>
<feature type="region of interest" description="Disordered" evidence="1">
    <location>
        <begin position="396"/>
        <end position="422"/>
    </location>
</feature>
<evidence type="ECO:0000256" key="1">
    <source>
        <dbReference type="SAM" id="MobiDB-lite"/>
    </source>
</evidence>
<feature type="compositionally biased region" description="Basic and acidic residues" evidence="1">
    <location>
        <begin position="411"/>
        <end position="420"/>
    </location>
</feature>
<evidence type="ECO:0000313" key="2">
    <source>
        <dbReference type="EMBL" id="KAG2497163.1"/>
    </source>
</evidence>
<reference evidence="2" key="1">
    <citation type="journal article" date="2020" name="bioRxiv">
        <title>Comparative genomics of Chlamydomonas.</title>
        <authorList>
            <person name="Craig R.J."/>
            <person name="Hasan A.R."/>
            <person name="Ness R.W."/>
            <person name="Keightley P.D."/>
        </authorList>
    </citation>
    <scope>NUCLEOTIDE SEQUENCE</scope>
    <source>
        <strain evidence="2">CCAP 11/70</strain>
    </source>
</reference>
<dbReference type="OrthoDB" id="10597822at2759"/>
<gene>
    <name evidence="2" type="ORF">HYH03_004753</name>
</gene>
<proteinExistence type="predicted"/>
<dbReference type="AlphaFoldDB" id="A0A835Y6Y0"/>